<dbReference type="CDD" id="cd03046">
    <property type="entry name" value="GST_N_GTT1_like"/>
    <property type="match status" value="1"/>
</dbReference>
<keyword evidence="5" id="KW-1185">Reference proteome</keyword>
<dbReference type="InterPro" id="IPR004045">
    <property type="entry name" value="Glutathione_S-Trfase_N"/>
</dbReference>
<dbReference type="Pfam" id="PF13417">
    <property type="entry name" value="GST_N_3"/>
    <property type="match status" value="1"/>
</dbReference>
<dbReference type="Proteomes" id="UP000193986">
    <property type="component" value="Unassembled WGS sequence"/>
</dbReference>
<dbReference type="PROSITE" id="PS50404">
    <property type="entry name" value="GST_NTER"/>
    <property type="match status" value="1"/>
</dbReference>
<accession>A0A1Y2AZK9</accession>
<gene>
    <name evidence="4" type="ORF">BCR39DRAFT_536899</name>
</gene>
<protein>
    <submittedName>
        <fullName evidence="4">Putative glutathione transferase</fullName>
    </submittedName>
</protein>
<dbReference type="InterPro" id="IPR010987">
    <property type="entry name" value="Glutathione-S-Trfase_C-like"/>
</dbReference>
<dbReference type="InterPro" id="IPR036249">
    <property type="entry name" value="Thioredoxin-like_sf"/>
</dbReference>
<dbReference type="PANTHER" id="PTHR44051:SF9">
    <property type="entry name" value="GLUTATHIONE S-TRANSFERASE 1"/>
    <property type="match status" value="1"/>
</dbReference>
<keyword evidence="4" id="KW-0808">Transferase</keyword>
<dbReference type="InParanoid" id="A0A1Y2AZK9"/>
<dbReference type="SUPFAM" id="SSF52833">
    <property type="entry name" value="Thioredoxin-like"/>
    <property type="match status" value="1"/>
</dbReference>
<dbReference type="EMBL" id="MCFC01000036">
    <property type="protein sequence ID" value="ORY27740.1"/>
    <property type="molecule type" value="Genomic_DNA"/>
</dbReference>
<comment type="caution">
    <text evidence="4">The sequence shown here is derived from an EMBL/GenBank/DDBJ whole genome shotgun (WGS) entry which is preliminary data.</text>
</comment>
<name>A0A1Y2AZK9_9TREE</name>
<dbReference type="InterPro" id="IPR040079">
    <property type="entry name" value="Glutathione_S-Trfase"/>
</dbReference>
<organism evidence="4 5">
    <name type="scientific">Naematelia encephala</name>
    <dbReference type="NCBI Taxonomy" id="71784"/>
    <lineage>
        <taxon>Eukaryota</taxon>
        <taxon>Fungi</taxon>
        <taxon>Dikarya</taxon>
        <taxon>Basidiomycota</taxon>
        <taxon>Agaricomycotina</taxon>
        <taxon>Tremellomycetes</taxon>
        <taxon>Tremellales</taxon>
        <taxon>Naemateliaceae</taxon>
        <taxon>Naematelia</taxon>
    </lineage>
</organism>
<dbReference type="PROSITE" id="PS50405">
    <property type="entry name" value="GST_CTER"/>
    <property type="match status" value="1"/>
</dbReference>
<dbReference type="AlphaFoldDB" id="A0A1Y2AZK9"/>
<evidence type="ECO:0000256" key="1">
    <source>
        <dbReference type="ARBA" id="ARBA00007409"/>
    </source>
</evidence>
<reference evidence="4 5" key="1">
    <citation type="submission" date="2016-07" db="EMBL/GenBank/DDBJ databases">
        <title>Pervasive Adenine N6-methylation of Active Genes in Fungi.</title>
        <authorList>
            <consortium name="DOE Joint Genome Institute"/>
            <person name="Mondo S.J."/>
            <person name="Dannebaum R.O."/>
            <person name="Kuo R.C."/>
            <person name="Labutti K."/>
            <person name="Haridas S."/>
            <person name="Kuo A."/>
            <person name="Salamov A."/>
            <person name="Ahrendt S.R."/>
            <person name="Lipzen A."/>
            <person name="Sullivan W."/>
            <person name="Andreopoulos W.B."/>
            <person name="Clum A."/>
            <person name="Lindquist E."/>
            <person name="Daum C."/>
            <person name="Ramamoorthy G.K."/>
            <person name="Gryganskyi A."/>
            <person name="Culley D."/>
            <person name="Magnuson J.K."/>
            <person name="James T.Y."/>
            <person name="O'Malley M.A."/>
            <person name="Stajich J.E."/>
            <person name="Spatafora J.W."/>
            <person name="Visel A."/>
            <person name="Grigoriev I.V."/>
        </authorList>
    </citation>
    <scope>NUCLEOTIDE SEQUENCE [LARGE SCALE GENOMIC DNA]</scope>
    <source>
        <strain evidence="4 5">68-887.2</strain>
    </source>
</reference>
<dbReference type="STRING" id="71784.A0A1Y2AZK9"/>
<evidence type="ECO:0000313" key="4">
    <source>
        <dbReference type="EMBL" id="ORY27740.1"/>
    </source>
</evidence>
<evidence type="ECO:0000313" key="5">
    <source>
        <dbReference type="Proteomes" id="UP000193986"/>
    </source>
</evidence>
<evidence type="ECO:0000259" key="3">
    <source>
        <dbReference type="PROSITE" id="PS50405"/>
    </source>
</evidence>
<comment type="similarity">
    <text evidence="1">Belongs to the GST superfamily.</text>
</comment>
<dbReference type="SFLD" id="SFLDG00358">
    <property type="entry name" value="Main_(cytGST)"/>
    <property type="match status" value="1"/>
</dbReference>
<dbReference type="GO" id="GO:0016740">
    <property type="term" value="F:transferase activity"/>
    <property type="evidence" value="ECO:0007669"/>
    <property type="project" value="UniProtKB-KW"/>
</dbReference>
<feature type="domain" description="GST C-terminal" evidence="3">
    <location>
        <begin position="89"/>
        <end position="242"/>
    </location>
</feature>
<feature type="domain" description="GST N-terminal" evidence="2">
    <location>
        <begin position="4"/>
        <end position="85"/>
    </location>
</feature>
<sequence>MSSVTKITLHHLNASRSDRIFWLLEELQVPYNVRVYFRLPSRFAPPELKKVSPFGKAPVLQLDGETLTESGYIVHRLFQEFGKKASGSLDTESNDSVFWSHFSEGSLMIAFQAWAVTNMSAAAFISGQAGGLDESERAGVAKYRSFLVDDYLGKQCKTLLDQVEKYLAEHPGKYFSGTDKPGQGDFMMFFPINSLFAGSRTDAGFNPGPATKKWWEMVMARPAAKKAMERLQAEEEGAKSKI</sequence>
<dbReference type="PANTHER" id="PTHR44051">
    <property type="entry name" value="GLUTATHIONE S-TRANSFERASE-RELATED"/>
    <property type="match status" value="1"/>
</dbReference>
<dbReference type="Gene3D" id="3.40.30.10">
    <property type="entry name" value="Glutaredoxin"/>
    <property type="match status" value="1"/>
</dbReference>
<dbReference type="InterPro" id="IPR036282">
    <property type="entry name" value="Glutathione-S-Trfase_C_sf"/>
</dbReference>
<proteinExistence type="inferred from homology"/>
<dbReference type="Gene3D" id="1.20.1050.10">
    <property type="match status" value="1"/>
</dbReference>
<dbReference type="SUPFAM" id="SSF47616">
    <property type="entry name" value="GST C-terminal domain-like"/>
    <property type="match status" value="1"/>
</dbReference>
<dbReference type="FunCoup" id="A0A1Y2AZK9">
    <property type="interactions" value="268"/>
</dbReference>
<dbReference type="SFLD" id="SFLDS00019">
    <property type="entry name" value="Glutathione_Transferase_(cytos"/>
    <property type="match status" value="1"/>
</dbReference>
<evidence type="ECO:0000259" key="2">
    <source>
        <dbReference type="PROSITE" id="PS50404"/>
    </source>
</evidence>
<dbReference type="OrthoDB" id="2098326at2759"/>